<evidence type="ECO:0000256" key="2">
    <source>
        <dbReference type="ARBA" id="ARBA00004496"/>
    </source>
</evidence>
<feature type="compositionally biased region" description="Basic and acidic residues" evidence="9">
    <location>
        <begin position="86"/>
        <end position="103"/>
    </location>
</feature>
<accession>A0A210QNT2</accession>
<comment type="caution">
    <text evidence="12">The sequence shown here is derived from an EMBL/GenBank/DDBJ whole genome shotgun (WGS) entry which is preliminary data.</text>
</comment>
<feature type="compositionally biased region" description="Basic and acidic residues" evidence="9">
    <location>
        <begin position="221"/>
        <end position="241"/>
    </location>
</feature>
<feature type="region of interest" description="Disordered" evidence="9">
    <location>
        <begin position="86"/>
        <end position="121"/>
    </location>
</feature>
<dbReference type="Pfam" id="PF13297">
    <property type="entry name" value="SDE2_2C"/>
    <property type="match status" value="1"/>
</dbReference>
<feature type="compositionally biased region" description="Basic and acidic residues" evidence="9">
    <location>
        <begin position="112"/>
        <end position="121"/>
    </location>
</feature>
<keyword evidence="5" id="KW-0507">mRNA processing</keyword>
<evidence type="ECO:0000256" key="6">
    <source>
        <dbReference type="ARBA" id="ARBA00023187"/>
    </source>
</evidence>
<proteinExistence type="inferred from homology"/>
<evidence type="ECO:0000256" key="1">
    <source>
        <dbReference type="ARBA" id="ARBA00004123"/>
    </source>
</evidence>
<gene>
    <name evidence="12" type="ORF">KP79_PYT09453</name>
</gene>
<keyword evidence="6" id="KW-0508">mRNA splicing</keyword>
<protein>
    <submittedName>
        <fullName evidence="12">Protein SDE2-like</fullName>
    </submittedName>
</protein>
<evidence type="ECO:0000256" key="8">
    <source>
        <dbReference type="ARBA" id="ARBA00023306"/>
    </source>
</evidence>
<dbReference type="GO" id="GO:0005737">
    <property type="term" value="C:cytoplasm"/>
    <property type="evidence" value="ECO:0007669"/>
    <property type="project" value="UniProtKB-SubCell"/>
</dbReference>
<comment type="similarity">
    <text evidence="3">Belongs to the SDE2 family.</text>
</comment>
<dbReference type="STRING" id="6573.A0A210QNT2"/>
<dbReference type="AlphaFoldDB" id="A0A210QNT2"/>
<feature type="compositionally biased region" description="Polar residues" evidence="9">
    <location>
        <begin position="257"/>
        <end position="272"/>
    </location>
</feature>
<dbReference type="InterPro" id="IPR051421">
    <property type="entry name" value="RNA_Proc_DNA_Dmg_Regulator"/>
</dbReference>
<keyword evidence="7" id="KW-0539">Nucleus</keyword>
<comment type="subcellular location">
    <subcellularLocation>
        <location evidence="2">Cytoplasm</location>
    </subcellularLocation>
    <subcellularLocation>
        <location evidence="1">Nucleus</location>
    </subcellularLocation>
</comment>
<evidence type="ECO:0000256" key="9">
    <source>
        <dbReference type="SAM" id="MobiDB-lite"/>
    </source>
</evidence>
<feature type="domain" description="SDE2-like" evidence="11">
    <location>
        <begin position="39"/>
        <end position="135"/>
    </location>
</feature>
<evidence type="ECO:0000256" key="3">
    <source>
        <dbReference type="ARBA" id="ARBA00008726"/>
    </source>
</evidence>
<dbReference type="InterPro" id="IPR025086">
    <property type="entry name" value="SDE2/SF3A3_SAP"/>
</dbReference>
<feature type="compositionally biased region" description="Polar residues" evidence="9">
    <location>
        <begin position="210"/>
        <end position="220"/>
    </location>
</feature>
<evidence type="ECO:0000256" key="4">
    <source>
        <dbReference type="ARBA" id="ARBA00022490"/>
    </source>
</evidence>
<dbReference type="Pfam" id="PF22782">
    <property type="entry name" value="SDE2"/>
    <property type="match status" value="1"/>
</dbReference>
<evidence type="ECO:0000256" key="5">
    <source>
        <dbReference type="ARBA" id="ARBA00022664"/>
    </source>
</evidence>
<reference evidence="12 13" key="1">
    <citation type="journal article" date="2017" name="Nat. Ecol. Evol.">
        <title>Scallop genome provides insights into evolution of bilaterian karyotype and development.</title>
        <authorList>
            <person name="Wang S."/>
            <person name="Zhang J."/>
            <person name="Jiao W."/>
            <person name="Li J."/>
            <person name="Xun X."/>
            <person name="Sun Y."/>
            <person name="Guo X."/>
            <person name="Huan P."/>
            <person name="Dong B."/>
            <person name="Zhang L."/>
            <person name="Hu X."/>
            <person name="Sun X."/>
            <person name="Wang J."/>
            <person name="Zhao C."/>
            <person name="Wang Y."/>
            <person name="Wang D."/>
            <person name="Huang X."/>
            <person name="Wang R."/>
            <person name="Lv J."/>
            <person name="Li Y."/>
            <person name="Zhang Z."/>
            <person name="Liu B."/>
            <person name="Lu W."/>
            <person name="Hui Y."/>
            <person name="Liang J."/>
            <person name="Zhou Z."/>
            <person name="Hou R."/>
            <person name="Li X."/>
            <person name="Liu Y."/>
            <person name="Li H."/>
            <person name="Ning X."/>
            <person name="Lin Y."/>
            <person name="Zhao L."/>
            <person name="Xing Q."/>
            <person name="Dou J."/>
            <person name="Li Y."/>
            <person name="Mao J."/>
            <person name="Guo H."/>
            <person name="Dou H."/>
            <person name="Li T."/>
            <person name="Mu C."/>
            <person name="Jiang W."/>
            <person name="Fu Q."/>
            <person name="Fu X."/>
            <person name="Miao Y."/>
            <person name="Liu J."/>
            <person name="Yu Q."/>
            <person name="Li R."/>
            <person name="Liao H."/>
            <person name="Li X."/>
            <person name="Kong Y."/>
            <person name="Jiang Z."/>
            <person name="Chourrout D."/>
            <person name="Li R."/>
            <person name="Bao Z."/>
        </authorList>
    </citation>
    <scope>NUCLEOTIDE SEQUENCE [LARGE SCALE GENOMIC DNA]</scope>
    <source>
        <strain evidence="12 13">PY_sf001</strain>
    </source>
</reference>
<evidence type="ECO:0000259" key="11">
    <source>
        <dbReference type="Pfam" id="PF22782"/>
    </source>
</evidence>
<feature type="region of interest" description="Disordered" evidence="9">
    <location>
        <begin position="135"/>
        <end position="318"/>
    </location>
</feature>
<dbReference type="PANTHER" id="PTHR12786:SF1">
    <property type="entry name" value="SPLICING REGULATOR SDE2"/>
    <property type="match status" value="1"/>
</dbReference>
<keyword evidence="13" id="KW-1185">Reference proteome</keyword>
<dbReference type="GO" id="GO:0006397">
    <property type="term" value="P:mRNA processing"/>
    <property type="evidence" value="ECO:0007669"/>
    <property type="project" value="UniProtKB-KW"/>
</dbReference>
<organism evidence="12 13">
    <name type="scientific">Mizuhopecten yessoensis</name>
    <name type="common">Japanese scallop</name>
    <name type="synonym">Patinopecten yessoensis</name>
    <dbReference type="NCBI Taxonomy" id="6573"/>
    <lineage>
        <taxon>Eukaryota</taxon>
        <taxon>Metazoa</taxon>
        <taxon>Spiralia</taxon>
        <taxon>Lophotrochozoa</taxon>
        <taxon>Mollusca</taxon>
        <taxon>Bivalvia</taxon>
        <taxon>Autobranchia</taxon>
        <taxon>Pteriomorphia</taxon>
        <taxon>Pectinida</taxon>
        <taxon>Pectinoidea</taxon>
        <taxon>Pectinidae</taxon>
        <taxon>Mizuhopecten</taxon>
    </lineage>
</organism>
<keyword evidence="8" id="KW-0131">Cell cycle</keyword>
<dbReference type="Proteomes" id="UP000242188">
    <property type="component" value="Unassembled WGS sequence"/>
</dbReference>
<dbReference type="OrthoDB" id="547031at2759"/>
<evidence type="ECO:0000313" key="13">
    <source>
        <dbReference type="Proteomes" id="UP000242188"/>
    </source>
</evidence>
<sequence length="463" mass="51530">MGVTFPEEEIYLTSNGKVVHVGDVLHPGRVYHVIPRLLGGKGGFGSMLRAIGAQIEKTTNHEACRDLSGRRLRDVNNEKQLKDWLGKKAEKEKEEEEKRQERLAKRRALPNHKFDDPQYDQQKNRVAENLEDALQKGLQKTHTSSSASHSLGAAPSSSSSSGCRKRTTDSHSHKSAKVKKTTEWLGIDMEDLSDSDNNDDVTCIVPETVSPGSGSDNSDTQCKDKGVTKCDDNKNLCESDHASTGNGTSKNPEETNIDMTETTKDNNSTGSKNTEETNIDMTETTKDNDSTSSKNTEETNIDMTETTNNNDSSGSKNGLLTALQAIPPKQAETVQQEKEPEQDEPLDLDSISSVEELEAFSLEKLKKELMARGMKCGGTLKQRAERLYSFLDVFCDKLTIYNFTSTYIRFFTLEKSCGWTKMIILDDSINMVRKSWPPSDGPGCYEDVKSQTNAKHKRCTYKV</sequence>
<dbReference type="InterPro" id="IPR053822">
    <property type="entry name" value="SDE2-like_dom"/>
</dbReference>
<evidence type="ECO:0000313" key="12">
    <source>
        <dbReference type="EMBL" id="OWF50394.1"/>
    </source>
</evidence>
<keyword evidence="4" id="KW-0963">Cytoplasm</keyword>
<dbReference type="GO" id="GO:0008380">
    <property type="term" value="P:RNA splicing"/>
    <property type="evidence" value="ECO:0007669"/>
    <property type="project" value="UniProtKB-KW"/>
</dbReference>
<dbReference type="PANTHER" id="PTHR12786">
    <property type="entry name" value="SPLICING FACTOR SF3A-RELATED"/>
    <property type="match status" value="1"/>
</dbReference>
<feature type="compositionally biased region" description="Polar residues" evidence="9">
    <location>
        <begin position="301"/>
        <end position="318"/>
    </location>
</feature>
<feature type="compositionally biased region" description="Acidic residues" evidence="9">
    <location>
        <begin position="188"/>
        <end position="199"/>
    </location>
</feature>
<evidence type="ECO:0000259" key="10">
    <source>
        <dbReference type="Pfam" id="PF13297"/>
    </source>
</evidence>
<evidence type="ECO:0000256" key="7">
    <source>
        <dbReference type="ARBA" id="ARBA00023242"/>
    </source>
</evidence>
<name>A0A210QNT2_MIZYE</name>
<feature type="domain" description="SDE2/SF3A3 SAP" evidence="10">
    <location>
        <begin position="328"/>
        <end position="392"/>
    </location>
</feature>
<feature type="compositionally biased region" description="Low complexity" evidence="9">
    <location>
        <begin position="144"/>
        <end position="161"/>
    </location>
</feature>
<dbReference type="GO" id="GO:0005634">
    <property type="term" value="C:nucleus"/>
    <property type="evidence" value="ECO:0007669"/>
    <property type="project" value="UniProtKB-SubCell"/>
</dbReference>
<dbReference type="EMBL" id="NEDP02002617">
    <property type="protein sequence ID" value="OWF50394.1"/>
    <property type="molecule type" value="Genomic_DNA"/>
</dbReference>